<dbReference type="Proteomes" id="UP001501757">
    <property type="component" value="Unassembled WGS sequence"/>
</dbReference>
<evidence type="ECO:0000313" key="3">
    <source>
        <dbReference type="Proteomes" id="UP001501757"/>
    </source>
</evidence>
<evidence type="ECO:0000313" key="2">
    <source>
        <dbReference type="EMBL" id="GAA0364125.1"/>
    </source>
</evidence>
<name>A0ABN0XHN9_9ALTE</name>
<dbReference type="SMART" id="SM00901">
    <property type="entry name" value="FRG"/>
    <property type="match status" value="1"/>
</dbReference>
<comment type="caution">
    <text evidence="2">The sequence shown here is derived from an EMBL/GenBank/DDBJ whole genome shotgun (WGS) entry which is preliminary data.</text>
</comment>
<protein>
    <submittedName>
        <fullName evidence="2">FRG domain-containing protein</fullName>
    </submittedName>
</protein>
<dbReference type="EMBL" id="BAAAEI010000020">
    <property type="protein sequence ID" value="GAA0364125.1"/>
    <property type="molecule type" value="Genomic_DNA"/>
</dbReference>
<proteinExistence type="predicted"/>
<sequence length="261" mass="30205">MHTMIAQSWSHLQELLFDDSWSPAISRYRSPFVFRGLPDSHFNLKTSLARLGGEYASLERHLLRNFRKYGHDSFDTTGPIWHWLTMAQHQGLPTRLLDWTYSPFVAMHFATADIRLGDKDGVIWKVNYHDSCKQLPEPMREKLENEGGNVFTVELLTELVRDLDAFAQLDQSDFFLFFEPPSLDGRIINQHALFSVASSASILMDELLNKTNTQFQRVILPAALKWEVRDKLDQANITERVLFPGLEGLSQWLKRHYSPRG</sequence>
<feature type="domain" description="FRG" evidence="1">
    <location>
        <begin position="28"/>
        <end position="124"/>
    </location>
</feature>
<dbReference type="Pfam" id="PF08867">
    <property type="entry name" value="FRG"/>
    <property type="match status" value="1"/>
</dbReference>
<accession>A0ABN0XHN9</accession>
<organism evidence="2 3">
    <name type="scientific">Bowmanella denitrificans</name>
    <dbReference type="NCBI Taxonomy" id="366582"/>
    <lineage>
        <taxon>Bacteria</taxon>
        <taxon>Pseudomonadati</taxon>
        <taxon>Pseudomonadota</taxon>
        <taxon>Gammaproteobacteria</taxon>
        <taxon>Alteromonadales</taxon>
        <taxon>Alteromonadaceae</taxon>
        <taxon>Bowmanella</taxon>
    </lineage>
</organism>
<dbReference type="InterPro" id="IPR014966">
    <property type="entry name" value="FRG-dom"/>
</dbReference>
<gene>
    <name evidence="2" type="ORF">GCM10009092_30610</name>
</gene>
<evidence type="ECO:0000259" key="1">
    <source>
        <dbReference type="SMART" id="SM00901"/>
    </source>
</evidence>
<reference evidence="2 3" key="1">
    <citation type="journal article" date="2019" name="Int. J. Syst. Evol. Microbiol.">
        <title>The Global Catalogue of Microorganisms (GCM) 10K type strain sequencing project: providing services to taxonomists for standard genome sequencing and annotation.</title>
        <authorList>
            <consortium name="The Broad Institute Genomics Platform"/>
            <consortium name="The Broad Institute Genome Sequencing Center for Infectious Disease"/>
            <person name="Wu L."/>
            <person name="Ma J."/>
        </authorList>
    </citation>
    <scope>NUCLEOTIDE SEQUENCE [LARGE SCALE GENOMIC DNA]</scope>
    <source>
        <strain evidence="2 3">JCM 13378</strain>
    </source>
</reference>
<keyword evidence="3" id="KW-1185">Reference proteome</keyword>
<dbReference type="RefSeq" id="WP_343846100.1">
    <property type="nucleotide sequence ID" value="NZ_BAAAEI010000020.1"/>
</dbReference>